<feature type="coiled-coil region" evidence="1">
    <location>
        <begin position="364"/>
        <end position="405"/>
    </location>
</feature>
<keyword evidence="4" id="KW-1185">Reference proteome</keyword>
<protein>
    <submittedName>
        <fullName evidence="3">Uncharacterized protein</fullName>
    </submittedName>
</protein>
<dbReference type="Proteomes" id="UP000019116">
    <property type="component" value="Chromosome 7D"/>
</dbReference>
<feature type="compositionally biased region" description="Basic and acidic residues" evidence="2">
    <location>
        <begin position="37"/>
        <end position="54"/>
    </location>
</feature>
<accession>A0A3B6TAF1</accession>
<feature type="compositionally biased region" description="Acidic residues" evidence="2">
    <location>
        <begin position="123"/>
        <end position="133"/>
    </location>
</feature>
<reference evidence="3" key="2">
    <citation type="submission" date="2018-10" db="UniProtKB">
        <authorList>
            <consortium name="EnsemblPlants"/>
        </authorList>
    </citation>
    <scope>IDENTIFICATION</scope>
</reference>
<dbReference type="Gramene" id="TraesROB_scaffold_088091_01G000100.1">
    <property type="protein sequence ID" value="TraesROB_scaffold_088091_01G000100.1"/>
    <property type="gene ID" value="TraesROB_scaffold_088091_01G000100"/>
</dbReference>
<dbReference type="Gramene" id="TraesCAD_scaffold_076276_01G000300.1">
    <property type="protein sequence ID" value="TraesCAD_scaffold_076276_01G000300.1"/>
    <property type="gene ID" value="TraesCAD_scaffold_076276_01G000300"/>
</dbReference>
<evidence type="ECO:0000256" key="1">
    <source>
        <dbReference type="SAM" id="Coils"/>
    </source>
</evidence>
<sequence length="585" mass="64014">MYSMPNGEQYQEGVESDGESGDYQYAYDSEEDSEDSGSSKEVDSPLRSERRSKQSQDPAGGRGKAVSPSEKMPKRTRTSTPDPSEKAAKQPKVVPPKPRKALPRIKVVVPVASAAATSATSMDIDEEHGDAETADAATSRAVPTNVIQLPDDDDDEVLQRNTGRKSRTSSRRVPASKVSRSASEPVVQQLGDPVRTTVSFADPLSTDQPTASTAQASGSTVPTAPPQAPTPPAPSSAPFVLHHVPEDQTGAAKEAMIQAGLMMDRLKVVYDTSKAAYDASSALQANVRKACELGTKYADLEKKQIQLNLDLELAKENLKKARDEADVMGDKMKQALEQKDLDLATAQKTVREKTELAGRKLASVGKLEEENAKLKTAVDEAKKEVVQLKEEKVALANKVDVLTRKRDELEAYLGGLAKKMFLMLEEFYQNFEEETGRIETGLDPINSPVKDEAAMNVVRLESRLASVLDYLARLKVALSRINKELWPEDVFQNDLESLMTRLNDIPNRVQAWKKSSARCGTDVALSLVRVHCKDAKEEKLKALQVANTKKLQFQSFMETFIDAATRIANGIDLDTFVEPASPPAE</sequence>
<keyword evidence="1" id="KW-0175">Coiled coil</keyword>
<dbReference type="Gramene" id="TraesCS7D03G0299600.1">
    <property type="protein sequence ID" value="TraesCS7D03G0299600.1.CDS"/>
    <property type="gene ID" value="TraesCS7D03G0299600"/>
</dbReference>
<evidence type="ECO:0000256" key="2">
    <source>
        <dbReference type="SAM" id="MobiDB-lite"/>
    </source>
</evidence>
<feature type="region of interest" description="Disordered" evidence="2">
    <location>
        <begin position="1"/>
        <end position="240"/>
    </location>
</feature>
<dbReference type="Gramene" id="TraesWEE_scaffold_057231_01G000300.1">
    <property type="protein sequence ID" value="TraesWEE_scaffold_057231_01G000300.1"/>
    <property type="gene ID" value="TraesWEE_scaffold_057231_01G000300"/>
</dbReference>
<dbReference type="Gramene" id="TraesCLE_scaffold_088252_01G000100.1">
    <property type="protein sequence ID" value="TraesCLE_scaffold_088252_01G000100.1"/>
    <property type="gene ID" value="TraesCLE_scaffold_088252_01G000100"/>
</dbReference>
<dbReference type="Gramene" id="TraesCS7D02G134200.1">
    <property type="protein sequence ID" value="TraesCS7D02G134200.1"/>
    <property type="gene ID" value="TraesCS7D02G134200"/>
</dbReference>
<evidence type="ECO:0000313" key="4">
    <source>
        <dbReference type="Proteomes" id="UP000019116"/>
    </source>
</evidence>
<reference evidence="3" key="1">
    <citation type="submission" date="2018-08" db="EMBL/GenBank/DDBJ databases">
        <authorList>
            <person name="Rossello M."/>
        </authorList>
    </citation>
    <scope>NUCLEOTIDE SEQUENCE [LARGE SCALE GENOMIC DNA]</scope>
    <source>
        <strain evidence="3">cv. Chinese Spring</strain>
    </source>
</reference>
<organism evidence="3">
    <name type="scientific">Triticum aestivum</name>
    <name type="common">Wheat</name>
    <dbReference type="NCBI Taxonomy" id="4565"/>
    <lineage>
        <taxon>Eukaryota</taxon>
        <taxon>Viridiplantae</taxon>
        <taxon>Streptophyta</taxon>
        <taxon>Embryophyta</taxon>
        <taxon>Tracheophyta</taxon>
        <taxon>Spermatophyta</taxon>
        <taxon>Magnoliopsida</taxon>
        <taxon>Liliopsida</taxon>
        <taxon>Poales</taxon>
        <taxon>Poaceae</taxon>
        <taxon>BOP clade</taxon>
        <taxon>Pooideae</taxon>
        <taxon>Triticodae</taxon>
        <taxon>Triticeae</taxon>
        <taxon>Triticinae</taxon>
        <taxon>Triticum</taxon>
    </lineage>
</organism>
<evidence type="ECO:0000313" key="3">
    <source>
        <dbReference type="EnsemblPlants" id="TraesCS7D02G134200.1"/>
    </source>
</evidence>
<feature type="compositionally biased region" description="Polar residues" evidence="2">
    <location>
        <begin position="205"/>
        <end position="218"/>
    </location>
</feature>
<name>A0A3B6TAF1_WHEAT</name>
<feature type="compositionally biased region" description="Low complexity" evidence="2">
    <location>
        <begin position="112"/>
        <end position="121"/>
    </location>
</feature>
<feature type="compositionally biased region" description="Pro residues" evidence="2">
    <location>
        <begin position="223"/>
        <end position="235"/>
    </location>
</feature>
<feature type="coiled-coil region" evidence="1">
    <location>
        <begin position="297"/>
        <end position="338"/>
    </location>
</feature>
<proteinExistence type="predicted"/>
<dbReference type="AlphaFoldDB" id="A0A3B6TAF1"/>
<dbReference type="OrthoDB" id="713333at2759"/>
<dbReference type="EnsemblPlants" id="TraesCS7D02G134200.1">
    <property type="protein sequence ID" value="TraesCS7D02G134200.1"/>
    <property type="gene ID" value="TraesCS7D02G134200"/>
</dbReference>